<reference evidence="1 2" key="1">
    <citation type="submission" date="2018-03" db="EMBL/GenBank/DDBJ databases">
        <authorList>
            <person name="Keele B.F."/>
        </authorList>
    </citation>
    <scope>NUCLEOTIDE SEQUENCE [LARGE SCALE GENOMIC DNA]</scope>
    <source>
        <strain evidence="1 2">CeCT 8812</strain>
    </source>
</reference>
<evidence type="ECO:0000313" key="2">
    <source>
        <dbReference type="Proteomes" id="UP000244932"/>
    </source>
</evidence>
<evidence type="ECO:0008006" key="3">
    <source>
        <dbReference type="Google" id="ProtNLM"/>
    </source>
</evidence>
<sequence>MRRVTVSAVYDGSADEIFAAALNFDEMRAAMRGLAVYEGVPDGTVVEVGKPMTVDVTFWGVLKIKGHRMEVVEMDRAGRWLQSREAGGAIRHWDHRLSVQPRDDGTAVWTDRVDIDAGVQTAFMAQFARYLYKRRHRYRQALSIEGTIERLPK</sequence>
<dbReference type="Gene3D" id="3.30.530.20">
    <property type="match status" value="1"/>
</dbReference>
<protein>
    <recommendedName>
        <fullName evidence="3">Polyketide cyclase / dehydrase and lipid transport</fullName>
    </recommendedName>
</protein>
<name>A0A2R8AF67_9RHOB</name>
<dbReference type="RefSeq" id="WP_162844976.1">
    <property type="nucleotide sequence ID" value="NZ_OMKW01000004.1"/>
</dbReference>
<organism evidence="1 2">
    <name type="scientific">Pontivivens insulae</name>
    <dbReference type="NCBI Taxonomy" id="1639689"/>
    <lineage>
        <taxon>Bacteria</taxon>
        <taxon>Pseudomonadati</taxon>
        <taxon>Pseudomonadota</taxon>
        <taxon>Alphaproteobacteria</taxon>
        <taxon>Rhodobacterales</taxon>
        <taxon>Paracoccaceae</taxon>
        <taxon>Pontivivens</taxon>
    </lineage>
</organism>
<proteinExistence type="predicted"/>
<dbReference type="SUPFAM" id="SSF55961">
    <property type="entry name" value="Bet v1-like"/>
    <property type="match status" value="1"/>
</dbReference>
<dbReference type="Pfam" id="PF10604">
    <property type="entry name" value="Polyketide_cyc2"/>
    <property type="match status" value="1"/>
</dbReference>
<dbReference type="InterPro" id="IPR023393">
    <property type="entry name" value="START-like_dom_sf"/>
</dbReference>
<dbReference type="EMBL" id="OMKW01000004">
    <property type="protein sequence ID" value="SPF30690.1"/>
    <property type="molecule type" value="Genomic_DNA"/>
</dbReference>
<gene>
    <name evidence="1" type="ORF">POI8812_03032</name>
</gene>
<accession>A0A2R8AF67</accession>
<dbReference type="AlphaFoldDB" id="A0A2R8AF67"/>
<keyword evidence="2" id="KW-1185">Reference proteome</keyword>
<dbReference type="InterPro" id="IPR019587">
    <property type="entry name" value="Polyketide_cyclase/dehydratase"/>
</dbReference>
<evidence type="ECO:0000313" key="1">
    <source>
        <dbReference type="EMBL" id="SPF30690.1"/>
    </source>
</evidence>
<dbReference type="Proteomes" id="UP000244932">
    <property type="component" value="Unassembled WGS sequence"/>
</dbReference>